<keyword evidence="3" id="KW-1185">Reference proteome</keyword>
<evidence type="ECO:0000313" key="4">
    <source>
        <dbReference type="Proteomes" id="UP000051887"/>
    </source>
</evidence>
<accession>A0A0P1FVV7</accession>
<reference evidence="1 3" key="1">
    <citation type="submission" date="2015-09" db="EMBL/GenBank/DDBJ databases">
        <authorList>
            <person name="Rodrigo-Torres L."/>
            <person name="Arahal D.R."/>
        </authorList>
    </citation>
    <scope>NUCLEOTIDE SEQUENCE [LARGE SCALE GENOMIC DNA]</scope>
    <source>
        <strain evidence="1 3">CECT 5118</strain>
    </source>
</reference>
<dbReference type="RefSeq" id="WP_058244350.1">
    <property type="nucleotide sequence ID" value="NZ_CYSB01000046.1"/>
</dbReference>
<dbReference type="OrthoDB" id="7874906at2"/>
<organism evidence="2 4">
    <name type="scientific">Thalassovita autumnalis</name>
    <dbReference type="NCBI Taxonomy" id="2072972"/>
    <lineage>
        <taxon>Bacteria</taxon>
        <taxon>Pseudomonadati</taxon>
        <taxon>Pseudomonadota</taxon>
        <taxon>Alphaproteobacteria</taxon>
        <taxon>Rhodobacterales</taxon>
        <taxon>Roseobacteraceae</taxon>
        <taxon>Thalassovita</taxon>
    </lineage>
</organism>
<dbReference type="Proteomes" id="UP000051086">
    <property type="component" value="Unassembled WGS sequence"/>
</dbReference>
<protein>
    <recommendedName>
        <fullName evidence="5">Rhamnosyl transferase</fullName>
    </recommendedName>
</protein>
<evidence type="ECO:0000313" key="2">
    <source>
        <dbReference type="EMBL" id="CUH73187.1"/>
    </source>
</evidence>
<gene>
    <name evidence="1" type="ORF">TL5118_04065</name>
    <name evidence="2" type="ORF">TL5120_02994</name>
</gene>
<dbReference type="EMBL" id="CYSB01000046">
    <property type="protein sequence ID" value="CUH70090.1"/>
    <property type="molecule type" value="Genomic_DNA"/>
</dbReference>
<dbReference type="InterPro" id="IPR021466">
    <property type="entry name" value="Put_rhamnosyl_transferase"/>
</dbReference>
<dbReference type="Pfam" id="PF11316">
    <property type="entry name" value="Rhamno_transf"/>
    <property type="match status" value="1"/>
</dbReference>
<dbReference type="AlphaFoldDB" id="A0A0P1FVV7"/>
<sequence>MHLLYLMRYSFYGQSGWRGEASRDPEKLFSPERLEQREYYLRKVALPSLRDQTDQDFNLIVLSSTLMPKPYQDRLKEVCNDMLGPRAHVIFREPDSTSKAFQKYRWQTFNRYAHTAQIVLDDDDAVGVDFTADLRGEANAAVALRKANQPNYVFLSWPRGVTALFEDGNLELIPRNVPATNLGLTVVAPSESHRSPFRVAHHKVLERRPVRVIHTLEPQYIRSVHASNDSKGRRGTEPVKAESLPILFKTFPLLRDLKADWKMRPEMAALAEA</sequence>
<name>A0A0P1FVV7_9RHOB</name>
<evidence type="ECO:0008006" key="5">
    <source>
        <dbReference type="Google" id="ProtNLM"/>
    </source>
</evidence>
<reference evidence="2 4" key="2">
    <citation type="submission" date="2015-09" db="EMBL/GenBank/DDBJ databases">
        <authorList>
            <consortium name="Swine Surveillance"/>
        </authorList>
    </citation>
    <scope>NUCLEOTIDE SEQUENCE [LARGE SCALE GENOMIC DNA]</scope>
    <source>
        <strain evidence="2 4">5120</strain>
    </source>
</reference>
<evidence type="ECO:0000313" key="3">
    <source>
        <dbReference type="Proteomes" id="UP000051086"/>
    </source>
</evidence>
<dbReference type="Proteomes" id="UP000051887">
    <property type="component" value="Unassembled WGS sequence"/>
</dbReference>
<dbReference type="EMBL" id="CYSC01000036">
    <property type="protein sequence ID" value="CUH73187.1"/>
    <property type="molecule type" value="Genomic_DNA"/>
</dbReference>
<proteinExistence type="predicted"/>
<evidence type="ECO:0000313" key="1">
    <source>
        <dbReference type="EMBL" id="CUH70090.1"/>
    </source>
</evidence>